<evidence type="ECO:0000259" key="3">
    <source>
        <dbReference type="Pfam" id="PF02517"/>
    </source>
</evidence>
<evidence type="ECO:0000256" key="2">
    <source>
        <dbReference type="SAM" id="Phobius"/>
    </source>
</evidence>
<feature type="transmembrane region" description="Helical" evidence="2">
    <location>
        <begin position="206"/>
        <end position="228"/>
    </location>
</feature>
<feature type="domain" description="CAAX prenyl protease 2/Lysostaphin resistance protein A-like" evidence="3">
    <location>
        <begin position="242"/>
        <end position="338"/>
    </location>
</feature>
<protein>
    <recommendedName>
        <fullName evidence="3">CAAX prenyl protease 2/Lysostaphin resistance protein A-like domain-containing protein</fullName>
    </recommendedName>
</protein>
<dbReference type="Pfam" id="PF02517">
    <property type="entry name" value="Rce1-like"/>
    <property type="match status" value="1"/>
</dbReference>
<evidence type="ECO:0000313" key="5">
    <source>
        <dbReference type="Proteomes" id="UP000626982"/>
    </source>
</evidence>
<keyword evidence="5" id="KW-1185">Reference proteome</keyword>
<gene>
    <name evidence="4" type="ORF">GCM10010968_04410</name>
</gene>
<organism evidence="4 5">
    <name type="scientific">Agrococcus terreus</name>
    <dbReference type="NCBI Taxonomy" id="574649"/>
    <lineage>
        <taxon>Bacteria</taxon>
        <taxon>Bacillati</taxon>
        <taxon>Actinomycetota</taxon>
        <taxon>Actinomycetes</taxon>
        <taxon>Micrococcales</taxon>
        <taxon>Microbacteriaceae</taxon>
        <taxon>Agrococcus</taxon>
    </lineage>
</organism>
<evidence type="ECO:0000256" key="1">
    <source>
        <dbReference type="SAM" id="MobiDB-lite"/>
    </source>
</evidence>
<feature type="region of interest" description="Disordered" evidence="1">
    <location>
        <begin position="1"/>
        <end position="62"/>
    </location>
</feature>
<feature type="transmembrane region" description="Helical" evidence="2">
    <location>
        <begin position="111"/>
        <end position="133"/>
    </location>
</feature>
<proteinExistence type="predicted"/>
<evidence type="ECO:0000313" key="4">
    <source>
        <dbReference type="EMBL" id="GGN78533.1"/>
    </source>
</evidence>
<accession>A0ABQ2KBG7</accession>
<dbReference type="EMBL" id="BMLM01000001">
    <property type="protein sequence ID" value="GGN78533.1"/>
    <property type="molecule type" value="Genomic_DNA"/>
</dbReference>
<dbReference type="InterPro" id="IPR003675">
    <property type="entry name" value="Rce1/LyrA-like_dom"/>
</dbReference>
<dbReference type="RefSeq" id="WP_188715598.1">
    <property type="nucleotide sequence ID" value="NZ_BAABBD010000001.1"/>
</dbReference>
<feature type="transmembrane region" description="Helical" evidence="2">
    <location>
        <begin position="240"/>
        <end position="258"/>
    </location>
</feature>
<dbReference type="Proteomes" id="UP000626982">
    <property type="component" value="Unassembled WGS sequence"/>
</dbReference>
<sequence length="413" mass="43253">MSWSGPQGQPHDGQPQDARQPWQAPQGWQPQQPQGWQPYPVQQPHQDQPWKAPVGAPPAGGYAGPGWTPYGAPAAPPAPQKPALLAAALPAPEQVYAQALRPLPRRTGRWFLAWAIAIGFFFGGQIVAGALLMPALVDAMLSAGPAQLQDPSAATELVLEAVASPLGMLGVNLSWAAMIPGAIVATAAFGPRAAGYASSVVGRWRWGLVGRSAIVIVPIFALYIGLSLSMDRSIEWTWDPNWALVAIVLLTTPLQATGEEFAFRGFLTQMLGGWIRNPWAASLITGAGIGLLFGLAHGHTAISATLQLALVGFACSMLTFRTGGLEAASVLHTANNVFIMVPLALTGQSAFSAQPVAGEDWLSLGLAALALGLAYAAVHFTMPRAQRRTSGAPGAELLLPQPRLAPPVAVPTS</sequence>
<name>A0ABQ2KBG7_9MICO</name>
<feature type="transmembrane region" description="Helical" evidence="2">
    <location>
        <begin position="327"/>
        <end position="345"/>
    </location>
</feature>
<feature type="transmembrane region" description="Helical" evidence="2">
    <location>
        <begin position="173"/>
        <end position="194"/>
    </location>
</feature>
<keyword evidence="2" id="KW-1133">Transmembrane helix</keyword>
<feature type="transmembrane region" description="Helical" evidence="2">
    <location>
        <begin position="361"/>
        <end position="378"/>
    </location>
</feature>
<comment type="caution">
    <text evidence="4">The sequence shown here is derived from an EMBL/GenBank/DDBJ whole genome shotgun (WGS) entry which is preliminary data.</text>
</comment>
<keyword evidence="2" id="KW-0812">Transmembrane</keyword>
<reference evidence="5" key="1">
    <citation type="journal article" date="2019" name="Int. J. Syst. Evol. Microbiol.">
        <title>The Global Catalogue of Microorganisms (GCM) 10K type strain sequencing project: providing services to taxonomists for standard genome sequencing and annotation.</title>
        <authorList>
            <consortium name="The Broad Institute Genomics Platform"/>
            <consortium name="The Broad Institute Genome Sequencing Center for Infectious Disease"/>
            <person name="Wu L."/>
            <person name="Ma J."/>
        </authorList>
    </citation>
    <scope>NUCLEOTIDE SEQUENCE [LARGE SCALE GENOMIC DNA]</scope>
    <source>
        <strain evidence="5">CGMCC 1.6960</strain>
    </source>
</reference>
<keyword evidence="2" id="KW-0472">Membrane</keyword>
<feature type="transmembrane region" description="Helical" evidence="2">
    <location>
        <begin position="279"/>
        <end position="296"/>
    </location>
</feature>
<feature type="transmembrane region" description="Helical" evidence="2">
    <location>
        <begin position="302"/>
        <end position="320"/>
    </location>
</feature>